<name>A0A845APF2_9SPHN</name>
<dbReference type="PROSITE" id="PS50883">
    <property type="entry name" value="EAL"/>
    <property type="match status" value="1"/>
</dbReference>
<dbReference type="CDD" id="cd01948">
    <property type="entry name" value="EAL"/>
    <property type="match status" value="1"/>
</dbReference>
<accession>A0A845APF2</accession>
<reference evidence="2 3" key="1">
    <citation type="submission" date="2019-12" db="EMBL/GenBank/DDBJ databases">
        <title>Genomic-based taxomic classification of the family Erythrobacteraceae.</title>
        <authorList>
            <person name="Xu L."/>
        </authorList>
    </citation>
    <scope>NUCLEOTIDE SEQUENCE [LARGE SCALE GENOMIC DNA]</scope>
    <source>
        <strain evidence="2 3">JCM 16677</strain>
    </source>
</reference>
<organism evidence="2 3">
    <name type="scientific">Parerythrobacter jejuensis</name>
    <dbReference type="NCBI Taxonomy" id="795812"/>
    <lineage>
        <taxon>Bacteria</taxon>
        <taxon>Pseudomonadati</taxon>
        <taxon>Pseudomonadota</taxon>
        <taxon>Alphaproteobacteria</taxon>
        <taxon>Sphingomonadales</taxon>
        <taxon>Erythrobacteraceae</taxon>
        <taxon>Parerythrobacter</taxon>
    </lineage>
</organism>
<dbReference type="PANTHER" id="PTHR33121:SF70">
    <property type="entry name" value="SIGNALING PROTEIN YKOW"/>
    <property type="match status" value="1"/>
</dbReference>
<dbReference type="GO" id="GO:0071111">
    <property type="term" value="F:cyclic-guanylate-specific phosphodiesterase activity"/>
    <property type="evidence" value="ECO:0007669"/>
    <property type="project" value="InterPro"/>
</dbReference>
<protein>
    <submittedName>
        <fullName evidence="2">EAL domain-containing protein</fullName>
    </submittedName>
</protein>
<sequence>MNMSDPMFDRLESFLADGPFLRAAIAAGEIETVFQPQYALPADILVGAEALARWQHPERGEIGAQTLFALAAEEGVTAELSRHVALSAFEQFRSWPQHLRLSVNVTPEEVESEDFASRFLVEIAEAGIDPARLTAEITEEVLLGDLPHAATSLGRLQQAGMRTALDDFGAGFCNFRYLKMLPLNYLKLDRLMVDGIVEDERDLAVLRGIVAMANALGLDVIAEGIEREGQRALVSAEGCNTYQGFLKAAPMSGRRFLALANA</sequence>
<comment type="caution">
    <text evidence="2">The sequence shown here is derived from an EMBL/GenBank/DDBJ whole genome shotgun (WGS) entry which is preliminary data.</text>
</comment>
<evidence type="ECO:0000313" key="3">
    <source>
        <dbReference type="Proteomes" id="UP000446786"/>
    </source>
</evidence>
<keyword evidence="3" id="KW-1185">Reference proteome</keyword>
<evidence type="ECO:0000313" key="2">
    <source>
        <dbReference type="EMBL" id="MXP32170.1"/>
    </source>
</evidence>
<dbReference type="Proteomes" id="UP000446786">
    <property type="component" value="Unassembled WGS sequence"/>
</dbReference>
<gene>
    <name evidence="2" type="ORF">GRI94_10095</name>
</gene>
<dbReference type="EMBL" id="WTYE01000001">
    <property type="protein sequence ID" value="MXP32170.1"/>
    <property type="molecule type" value="Genomic_DNA"/>
</dbReference>
<dbReference type="PANTHER" id="PTHR33121">
    <property type="entry name" value="CYCLIC DI-GMP PHOSPHODIESTERASE PDEF"/>
    <property type="match status" value="1"/>
</dbReference>
<feature type="domain" description="EAL" evidence="1">
    <location>
        <begin position="14"/>
        <end position="262"/>
    </location>
</feature>
<dbReference type="InterPro" id="IPR050706">
    <property type="entry name" value="Cyclic-di-GMP_PDE-like"/>
</dbReference>
<dbReference type="InterPro" id="IPR035919">
    <property type="entry name" value="EAL_sf"/>
</dbReference>
<dbReference type="OrthoDB" id="9814202at2"/>
<evidence type="ECO:0000259" key="1">
    <source>
        <dbReference type="PROSITE" id="PS50883"/>
    </source>
</evidence>
<dbReference type="SMART" id="SM00052">
    <property type="entry name" value="EAL"/>
    <property type="match status" value="1"/>
</dbReference>
<dbReference type="SUPFAM" id="SSF141868">
    <property type="entry name" value="EAL domain-like"/>
    <property type="match status" value="1"/>
</dbReference>
<proteinExistence type="predicted"/>
<dbReference type="Pfam" id="PF00563">
    <property type="entry name" value="EAL"/>
    <property type="match status" value="1"/>
</dbReference>
<dbReference type="Gene3D" id="3.20.20.450">
    <property type="entry name" value="EAL domain"/>
    <property type="match status" value="1"/>
</dbReference>
<dbReference type="InterPro" id="IPR001633">
    <property type="entry name" value="EAL_dom"/>
</dbReference>
<dbReference type="AlphaFoldDB" id="A0A845APF2"/>